<dbReference type="Proteomes" id="UP000410492">
    <property type="component" value="Unassembled WGS sequence"/>
</dbReference>
<evidence type="ECO:0000313" key="3">
    <source>
        <dbReference type="EMBL" id="VEN43433.1"/>
    </source>
</evidence>
<evidence type="ECO:0000313" key="4">
    <source>
        <dbReference type="Proteomes" id="UP000410492"/>
    </source>
</evidence>
<evidence type="ECO:0000256" key="1">
    <source>
        <dbReference type="SAM" id="Phobius"/>
    </source>
</evidence>
<keyword evidence="2" id="KW-0732">Signal</keyword>
<protein>
    <recommendedName>
        <fullName evidence="5">MD-2-related lipid-recognition domain-containing protein</fullName>
    </recommendedName>
</protein>
<accession>A0A653C6P4</accession>
<feature type="transmembrane region" description="Helical" evidence="1">
    <location>
        <begin position="200"/>
        <end position="222"/>
    </location>
</feature>
<reference evidence="3 4" key="1">
    <citation type="submission" date="2019-01" db="EMBL/GenBank/DDBJ databases">
        <authorList>
            <person name="Sayadi A."/>
        </authorList>
    </citation>
    <scope>NUCLEOTIDE SEQUENCE [LARGE SCALE GENOMIC DNA]</scope>
</reference>
<keyword evidence="4" id="KW-1185">Reference proteome</keyword>
<keyword evidence="1" id="KW-0472">Membrane</keyword>
<name>A0A653C6P4_CALMS</name>
<organism evidence="3 4">
    <name type="scientific">Callosobruchus maculatus</name>
    <name type="common">Southern cowpea weevil</name>
    <name type="synonym">Pulse bruchid</name>
    <dbReference type="NCBI Taxonomy" id="64391"/>
    <lineage>
        <taxon>Eukaryota</taxon>
        <taxon>Metazoa</taxon>
        <taxon>Ecdysozoa</taxon>
        <taxon>Arthropoda</taxon>
        <taxon>Hexapoda</taxon>
        <taxon>Insecta</taxon>
        <taxon>Pterygota</taxon>
        <taxon>Neoptera</taxon>
        <taxon>Endopterygota</taxon>
        <taxon>Coleoptera</taxon>
        <taxon>Polyphaga</taxon>
        <taxon>Cucujiformia</taxon>
        <taxon>Chrysomeloidea</taxon>
        <taxon>Chrysomelidae</taxon>
        <taxon>Bruchinae</taxon>
        <taxon>Bruchini</taxon>
        <taxon>Callosobruchus</taxon>
    </lineage>
</organism>
<dbReference type="OrthoDB" id="8184313at2759"/>
<dbReference type="AlphaFoldDB" id="A0A653C6P4"/>
<evidence type="ECO:0008006" key="5">
    <source>
        <dbReference type="Google" id="ProtNLM"/>
    </source>
</evidence>
<evidence type="ECO:0000256" key="2">
    <source>
        <dbReference type="SAM" id="SignalP"/>
    </source>
</evidence>
<feature type="chain" id="PRO_5025034134" description="MD-2-related lipid-recognition domain-containing protein" evidence="2">
    <location>
        <begin position="24"/>
        <end position="247"/>
    </location>
</feature>
<gene>
    <name evidence="3" type="ORF">CALMAC_LOCUS6578</name>
</gene>
<feature type="non-terminal residue" evidence="3">
    <location>
        <position position="247"/>
    </location>
</feature>
<dbReference type="EMBL" id="CAACVG010007062">
    <property type="protein sequence ID" value="VEN43433.1"/>
    <property type="molecule type" value="Genomic_DNA"/>
</dbReference>
<sequence>MLGIPGLCLLFFVFCIAQDKTEACNGYDIKVTSVKTCENSVIKFNPPITVTADNNCNLFFSGCSTVPKQITFAKATYSIRKPPLPDMEGEVDICNAFTTPSIPQITTFLGVFNLPGKCPVPAKKFCADGKKPVSIAKFKNGLGLILGTTTGKIKVKHDGGSSCVEFTEWLKHPIILQIIIYPYILHTRHEDIFRIYNDSIYLHFVFLIYNCYPTVIFTTLFITKLRRIQTPACGFTILKPKPLLSTF</sequence>
<feature type="signal peptide" evidence="2">
    <location>
        <begin position="1"/>
        <end position="23"/>
    </location>
</feature>
<keyword evidence="1" id="KW-1133">Transmembrane helix</keyword>
<keyword evidence="1" id="KW-0812">Transmembrane</keyword>
<proteinExistence type="predicted"/>